<accession>A0A8R1DN18</accession>
<dbReference type="EnsemblMetazoa" id="CJA06957.1">
    <property type="protein sequence ID" value="CJA06957.1"/>
    <property type="gene ID" value="WBGene00126161"/>
</dbReference>
<protein>
    <submittedName>
        <fullName evidence="2">Uncharacterized protein</fullName>
    </submittedName>
</protein>
<feature type="compositionally biased region" description="Basic and acidic residues" evidence="1">
    <location>
        <begin position="473"/>
        <end position="494"/>
    </location>
</feature>
<organism evidence="2 3">
    <name type="scientific">Caenorhabditis japonica</name>
    <dbReference type="NCBI Taxonomy" id="281687"/>
    <lineage>
        <taxon>Eukaryota</taxon>
        <taxon>Metazoa</taxon>
        <taxon>Ecdysozoa</taxon>
        <taxon>Nematoda</taxon>
        <taxon>Chromadorea</taxon>
        <taxon>Rhabditida</taxon>
        <taxon>Rhabditina</taxon>
        <taxon>Rhabditomorpha</taxon>
        <taxon>Rhabditoidea</taxon>
        <taxon>Rhabditidae</taxon>
        <taxon>Peloderinae</taxon>
        <taxon>Caenorhabditis</taxon>
    </lineage>
</organism>
<feature type="compositionally biased region" description="Basic and acidic residues" evidence="1">
    <location>
        <begin position="535"/>
        <end position="549"/>
    </location>
</feature>
<evidence type="ECO:0000256" key="1">
    <source>
        <dbReference type="SAM" id="MobiDB-lite"/>
    </source>
</evidence>
<sequence>MPKKKTIISQIRQLSSTNPLASIPHHIFYQTPIPPPPQPLPALAHNHGTAALSRANPAHRPLPDQKTFELFAYRAFIGAITSQLRQFNDRVLRTPQRDSAELFTAMCRAVDVPLSSRISDVEKYCEAVLIDNDFEDGDELMHRLDNFIRESRREKILELTNELEVIMPLIRDAAANARENIKVCNVFTQWSRQFGDLLRKSSFSAATLFQAIDDLKNQFAESHMSRHWLPPSITPILRLAALELEKRDGVVTPSTSPLVPATVLDRKKSIDMTLDSCISQVEAIVHEIDYHVIRLCNKARDYSSFQSLDLDSVTRISKVVDSMKSSIDQLAEHSFKEEPTRPNSVLFVEITNEDITKTMKKSDSEGSQGSLRKVSVAPKISDPLSENDEILAEQRRIEEQMKDVIDRIGKSMGEETHFEKSNEGSITVDFGILKTLINQSENLLLNFEFCRPKENNPDPPMIVVDSEEEKEEEEKSVKKLMENVKSSKENDPHSETPIPTRDSPDMTSPDDSEAFGSQKSPKTSISHQEEGEEEEKNKDEEDNAQEDRGSTNSEANNDLINDQSEQQTVVSPTNENPQGQSSPNSLQDQKGQEEPTSLESTDATSPLPSENTIQKEQTSLESSPQNKSPEENVPELQMVRHSQSADKMTSHLRSHINTANGKPHVTYQVLCDY</sequence>
<evidence type="ECO:0000313" key="2">
    <source>
        <dbReference type="EnsemblMetazoa" id="CJA06957.1"/>
    </source>
</evidence>
<reference evidence="3" key="1">
    <citation type="submission" date="2010-08" db="EMBL/GenBank/DDBJ databases">
        <authorList>
            <consortium name="Caenorhabditis japonica Sequencing Consortium"/>
            <person name="Wilson R.K."/>
        </authorList>
    </citation>
    <scope>NUCLEOTIDE SEQUENCE [LARGE SCALE GENOMIC DNA]</scope>
    <source>
        <strain evidence="3">DF5081</strain>
    </source>
</reference>
<proteinExistence type="predicted"/>
<dbReference type="Proteomes" id="UP000005237">
    <property type="component" value="Unassembled WGS sequence"/>
</dbReference>
<dbReference type="AlphaFoldDB" id="A0A8R1DN18"/>
<keyword evidence="3" id="KW-1185">Reference proteome</keyword>
<reference evidence="2" key="2">
    <citation type="submission" date="2022-06" db="UniProtKB">
        <authorList>
            <consortium name="EnsemblMetazoa"/>
        </authorList>
    </citation>
    <scope>IDENTIFICATION</scope>
    <source>
        <strain evidence="2">DF5081</strain>
    </source>
</reference>
<evidence type="ECO:0000313" key="3">
    <source>
        <dbReference type="Proteomes" id="UP000005237"/>
    </source>
</evidence>
<feature type="compositionally biased region" description="Polar residues" evidence="1">
    <location>
        <begin position="515"/>
        <end position="526"/>
    </location>
</feature>
<feature type="compositionally biased region" description="Polar residues" evidence="1">
    <location>
        <begin position="550"/>
        <end position="627"/>
    </location>
</feature>
<feature type="region of interest" description="Disordered" evidence="1">
    <location>
        <begin position="358"/>
        <end position="378"/>
    </location>
</feature>
<name>A0A8R1DN18_CAEJA</name>
<feature type="region of interest" description="Disordered" evidence="1">
    <location>
        <begin position="451"/>
        <end position="659"/>
    </location>
</feature>